<name>A0A8J6XH78_9CYAN</name>
<accession>A0A8J6XH78</accession>
<dbReference type="RefSeq" id="WP_190828863.1">
    <property type="nucleotide sequence ID" value="NZ_CAWPPI010000050.1"/>
</dbReference>
<keyword evidence="1" id="KW-0732">Signal</keyword>
<evidence type="ECO:0000313" key="2">
    <source>
        <dbReference type="EMBL" id="MBD2773290.1"/>
    </source>
</evidence>
<evidence type="ECO:0000313" key="3">
    <source>
        <dbReference type="Proteomes" id="UP000629098"/>
    </source>
</evidence>
<feature type="chain" id="PRO_5035202084" evidence="1">
    <location>
        <begin position="23"/>
        <end position="123"/>
    </location>
</feature>
<sequence length="123" mass="13740">MMLRLIFSTILLLLFNFTGAIAAMEIDQNPSFDNPNLNPLVEEVAMPFTMSLNPQSQIERVKQKHEQRLLSIDGVVGVGIQRNEIGQEVIVVYLRDAGVQKSIPSNLEGFVVKTEVTGFFDAF</sequence>
<gene>
    <name evidence="2" type="ORF">ICL16_14725</name>
</gene>
<proteinExistence type="predicted"/>
<protein>
    <submittedName>
        <fullName evidence="2">Uncharacterized protein</fullName>
    </submittedName>
</protein>
<evidence type="ECO:0000256" key="1">
    <source>
        <dbReference type="SAM" id="SignalP"/>
    </source>
</evidence>
<dbReference type="EMBL" id="JACXAE010000050">
    <property type="protein sequence ID" value="MBD2773290.1"/>
    <property type="molecule type" value="Genomic_DNA"/>
</dbReference>
<reference evidence="2" key="1">
    <citation type="submission" date="2020-09" db="EMBL/GenBank/DDBJ databases">
        <title>Iningainema tapete sp. nov. (Scytonemataceae, Cyanobacteria) from greenhouses in central Florida (USA) produces two types of nodularin with biosynthetic potential for microcystin-LR and anabaenopeptins.</title>
        <authorList>
            <person name="Berthold D.E."/>
            <person name="Lefler F.W."/>
            <person name="Huang I.-S."/>
            <person name="Abdulla H."/>
            <person name="Zimba P.V."/>
            <person name="Laughinghouse H.D. IV."/>
        </authorList>
    </citation>
    <scope>NUCLEOTIDE SEQUENCE</scope>
    <source>
        <strain evidence="2">BLCCT55</strain>
    </source>
</reference>
<feature type="signal peptide" evidence="1">
    <location>
        <begin position="1"/>
        <end position="22"/>
    </location>
</feature>
<dbReference type="AlphaFoldDB" id="A0A8J6XH78"/>
<comment type="caution">
    <text evidence="2">The sequence shown here is derived from an EMBL/GenBank/DDBJ whole genome shotgun (WGS) entry which is preliminary data.</text>
</comment>
<organism evidence="2 3">
    <name type="scientific">Iningainema tapete BLCC-T55</name>
    <dbReference type="NCBI Taxonomy" id="2748662"/>
    <lineage>
        <taxon>Bacteria</taxon>
        <taxon>Bacillati</taxon>
        <taxon>Cyanobacteriota</taxon>
        <taxon>Cyanophyceae</taxon>
        <taxon>Nostocales</taxon>
        <taxon>Scytonemataceae</taxon>
        <taxon>Iningainema tapete</taxon>
    </lineage>
</organism>
<dbReference type="Proteomes" id="UP000629098">
    <property type="component" value="Unassembled WGS sequence"/>
</dbReference>
<keyword evidence="3" id="KW-1185">Reference proteome</keyword>